<dbReference type="OrthoDB" id="663108at2759"/>
<organism evidence="1 2">
    <name type="scientific">Brassica carinata</name>
    <name type="common">Ethiopian mustard</name>
    <name type="synonym">Abyssinian cabbage</name>
    <dbReference type="NCBI Taxonomy" id="52824"/>
    <lineage>
        <taxon>Eukaryota</taxon>
        <taxon>Viridiplantae</taxon>
        <taxon>Streptophyta</taxon>
        <taxon>Embryophyta</taxon>
        <taxon>Tracheophyta</taxon>
        <taxon>Spermatophyta</taxon>
        <taxon>Magnoliopsida</taxon>
        <taxon>eudicotyledons</taxon>
        <taxon>Gunneridae</taxon>
        <taxon>Pentapetalae</taxon>
        <taxon>rosids</taxon>
        <taxon>malvids</taxon>
        <taxon>Brassicales</taxon>
        <taxon>Brassicaceae</taxon>
        <taxon>Brassiceae</taxon>
        <taxon>Brassica</taxon>
    </lineage>
</organism>
<reference evidence="1 2" key="1">
    <citation type="submission" date="2020-02" db="EMBL/GenBank/DDBJ databases">
        <authorList>
            <person name="Ma Q."/>
            <person name="Huang Y."/>
            <person name="Song X."/>
            <person name="Pei D."/>
        </authorList>
    </citation>
    <scope>NUCLEOTIDE SEQUENCE [LARGE SCALE GENOMIC DNA]</scope>
    <source>
        <strain evidence="1">Sxm20200214</strain>
        <tissue evidence="1">Leaf</tissue>
    </source>
</reference>
<keyword evidence="2" id="KW-1185">Reference proteome</keyword>
<evidence type="ECO:0000313" key="2">
    <source>
        <dbReference type="Proteomes" id="UP000886595"/>
    </source>
</evidence>
<proteinExistence type="predicted"/>
<evidence type="ECO:0000313" key="1">
    <source>
        <dbReference type="EMBL" id="KAG2302633.1"/>
    </source>
</evidence>
<sequence length="129" mass="14566">MKREGRQHGVVRTLMILPSELNPRPANQFVNRFDSPPAFGVFAKVSSKPTNHSKFTGKCERSKCSDCHVSPAKKSAKKSKGRRKKQAMAWTEDKLDCLVRSDSSSVKNIVNKLSGEDYDGLVYDHDNYY</sequence>
<dbReference type="Proteomes" id="UP000886595">
    <property type="component" value="Unassembled WGS sequence"/>
</dbReference>
<dbReference type="PANTHER" id="PTHR34278:SF9">
    <property type="entry name" value="CYSTEINE-RICH PDZ-BINDING PROTEIN"/>
    <property type="match status" value="1"/>
</dbReference>
<dbReference type="EMBL" id="JAAMPC010000007">
    <property type="protein sequence ID" value="KAG2302633.1"/>
    <property type="molecule type" value="Genomic_DNA"/>
</dbReference>
<comment type="caution">
    <text evidence="1">The sequence shown here is derived from an EMBL/GenBank/DDBJ whole genome shotgun (WGS) entry which is preliminary data.</text>
</comment>
<dbReference type="PANTHER" id="PTHR34278">
    <property type="entry name" value="PROTEIN THI031, PUTATIVE-RELATED"/>
    <property type="match status" value="1"/>
</dbReference>
<accession>A0A8X7S7U5</accession>
<protein>
    <submittedName>
        <fullName evidence="1">Uncharacterized protein</fullName>
    </submittedName>
</protein>
<gene>
    <name evidence="1" type="ORF">Bca52824_031284</name>
</gene>
<name>A0A8X7S7U5_BRACI</name>
<dbReference type="AlphaFoldDB" id="A0A8X7S7U5"/>